<dbReference type="PANTHER" id="PTHR43047">
    <property type="entry name" value="TWO-COMPONENT HISTIDINE PROTEIN KINASE"/>
    <property type="match status" value="1"/>
</dbReference>
<evidence type="ECO:0000256" key="1">
    <source>
        <dbReference type="ARBA" id="ARBA00000085"/>
    </source>
</evidence>
<evidence type="ECO:0000256" key="7">
    <source>
        <dbReference type="ARBA" id="ARBA00022777"/>
    </source>
</evidence>
<dbReference type="Gene3D" id="1.10.287.130">
    <property type="match status" value="1"/>
</dbReference>
<accession>A0A1Y6B679</accession>
<keyword evidence="10 12" id="KW-0472">Membrane</keyword>
<dbReference type="GO" id="GO:0005886">
    <property type="term" value="C:plasma membrane"/>
    <property type="evidence" value="ECO:0007669"/>
    <property type="project" value="TreeGrafter"/>
</dbReference>
<reference evidence="14 15" key="1">
    <citation type="submission" date="2017-04" db="EMBL/GenBank/DDBJ databases">
        <authorList>
            <person name="Afonso C.L."/>
            <person name="Miller P.J."/>
            <person name="Scott M.A."/>
            <person name="Spackman E."/>
            <person name="Goraichik I."/>
            <person name="Dimitrov K.M."/>
            <person name="Suarez D.L."/>
            <person name="Swayne D.E."/>
        </authorList>
    </citation>
    <scope>NUCLEOTIDE SEQUENCE [LARGE SCALE GENOMIC DNA]</scope>
    <source>
        <strain evidence="14 15">USBA 355</strain>
    </source>
</reference>
<keyword evidence="7 14" id="KW-0418">Kinase</keyword>
<dbReference type="FunFam" id="3.30.565.10:FF:000006">
    <property type="entry name" value="Sensor histidine kinase WalK"/>
    <property type="match status" value="1"/>
</dbReference>
<evidence type="ECO:0000256" key="4">
    <source>
        <dbReference type="ARBA" id="ARBA00022553"/>
    </source>
</evidence>
<keyword evidence="4" id="KW-0597">Phosphoprotein</keyword>
<keyword evidence="9" id="KW-0902">Two-component regulatory system</keyword>
<keyword evidence="15" id="KW-1185">Reference proteome</keyword>
<dbReference type="EC" id="2.7.13.3" evidence="3"/>
<gene>
    <name evidence="14" type="ORF">SAMN05428998_101544</name>
</gene>
<evidence type="ECO:0000256" key="11">
    <source>
        <dbReference type="SAM" id="Coils"/>
    </source>
</evidence>
<feature type="transmembrane region" description="Helical" evidence="12">
    <location>
        <begin position="142"/>
        <end position="164"/>
    </location>
</feature>
<proteinExistence type="predicted"/>
<keyword evidence="5" id="KW-0808">Transferase</keyword>
<dbReference type="EMBL" id="FWZX01000001">
    <property type="protein sequence ID" value="SME92914.1"/>
    <property type="molecule type" value="Genomic_DNA"/>
</dbReference>
<dbReference type="PROSITE" id="PS50109">
    <property type="entry name" value="HIS_KIN"/>
    <property type="match status" value="1"/>
</dbReference>
<evidence type="ECO:0000256" key="10">
    <source>
        <dbReference type="ARBA" id="ARBA00023136"/>
    </source>
</evidence>
<feature type="domain" description="Histidine kinase" evidence="13">
    <location>
        <begin position="229"/>
        <end position="451"/>
    </location>
</feature>
<dbReference type="SMART" id="SM00387">
    <property type="entry name" value="HATPase_c"/>
    <property type="match status" value="1"/>
</dbReference>
<dbReference type="STRING" id="560819.SAMN05428998_101544"/>
<evidence type="ECO:0000256" key="2">
    <source>
        <dbReference type="ARBA" id="ARBA00004370"/>
    </source>
</evidence>
<organism evidence="14 15">
    <name type="scientific">Tistlia consotensis USBA 355</name>
    <dbReference type="NCBI Taxonomy" id="560819"/>
    <lineage>
        <taxon>Bacteria</taxon>
        <taxon>Pseudomonadati</taxon>
        <taxon>Pseudomonadota</taxon>
        <taxon>Alphaproteobacteria</taxon>
        <taxon>Rhodospirillales</taxon>
        <taxon>Rhodovibrionaceae</taxon>
        <taxon>Tistlia</taxon>
    </lineage>
</organism>
<evidence type="ECO:0000259" key="13">
    <source>
        <dbReference type="PROSITE" id="PS50109"/>
    </source>
</evidence>
<dbReference type="CDD" id="cd16922">
    <property type="entry name" value="HATPase_EvgS-ArcB-TorS-like"/>
    <property type="match status" value="1"/>
</dbReference>
<evidence type="ECO:0000256" key="6">
    <source>
        <dbReference type="ARBA" id="ARBA00022741"/>
    </source>
</evidence>
<evidence type="ECO:0000256" key="3">
    <source>
        <dbReference type="ARBA" id="ARBA00012438"/>
    </source>
</evidence>
<keyword evidence="6" id="KW-0547">Nucleotide-binding</keyword>
<dbReference type="InterPro" id="IPR036097">
    <property type="entry name" value="HisK_dim/P_sf"/>
</dbReference>
<dbReference type="InterPro" id="IPR004358">
    <property type="entry name" value="Sig_transdc_His_kin-like_C"/>
</dbReference>
<comment type="subcellular location">
    <subcellularLocation>
        <location evidence="2">Membrane</location>
    </subcellularLocation>
</comment>
<dbReference type="GO" id="GO:0009927">
    <property type="term" value="F:histidine phosphotransfer kinase activity"/>
    <property type="evidence" value="ECO:0007669"/>
    <property type="project" value="TreeGrafter"/>
</dbReference>
<dbReference type="InterPro" id="IPR005467">
    <property type="entry name" value="His_kinase_dom"/>
</dbReference>
<evidence type="ECO:0000256" key="9">
    <source>
        <dbReference type="ARBA" id="ARBA00023012"/>
    </source>
</evidence>
<keyword evidence="8" id="KW-0067">ATP-binding</keyword>
<dbReference type="GO" id="GO:0000155">
    <property type="term" value="F:phosphorelay sensor kinase activity"/>
    <property type="evidence" value="ECO:0007669"/>
    <property type="project" value="InterPro"/>
</dbReference>
<dbReference type="SMART" id="SM00388">
    <property type="entry name" value="HisKA"/>
    <property type="match status" value="1"/>
</dbReference>
<keyword evidence="11" id="KW-0175">Coiled coil</keyword>
<protein>
    <recommendedName>
        <fullName evidence="3">histidine kinase</fullName>
        <ecNumber evidence="3">2.7.13.3</ecNumber>
    </recommendedName>
</protein>
<dbReference type="InterPro" id="IPR036890">
    <property type="entry name" value="HATPase_C_sf"/>
</dbReference>
<dbReference type="AlphaFoldDB" id="A0A1Y6B679"/>
<dbReference type="RefSeq" id="WP_085120873.1">
    <property type="nucleotide sequence ID" value="NZ_FWZX01000001.1"/>
</dbReference>
<evidence type="ECO:0000313" key="15">
    <source>
        <dbReference type="Proteomes" id="UP000192917"/>
    </source>
</evidence>
<dbReference type="PANTHER" id="PTHR43047:SF63">
    <property type="entry name" value="HISTIDINE KINASE"/>
    <property type="match status" value="1"/>
</dbReference>
<dbReference type="FunFam" id="1.10.287.130:FF:000038">
    <property type="entry name" value="Sensory transduction histidine kinase"/>
    <property type="match status" value="1"/>
</dbReference>
<sequence>MHNVQSIERLRRLIRRLALLIALVTAVSIPLGYFAIAYRSQSEELAFRADLTAKVLARYVYMQGPAWRYSRERLEELLADEPDRAGEPQQVVRLPDGTEVVRHGPDQTPPLHEAATAVSVRGRPEARVTAQASLRPLLLDTALAALFSSALGGAIWLVIGLLPLRALKRSLAELDRTLETVERHAAETEYAYEELKRQHRLVEETTHELMKARDEAMAADRAKSAFLATMSHELRTPLNAIIGFSEVLTLGVFGPLGNDRYRDYCQAIGDSGRHLLAVINDVLDISKIEAGKLQLHFEEVQLDKLLESCCALVRGKVDGAGILLELAPPETPLPRLWADPVKLKQIVLNLLSNALKFTPAGGTIRVSCAQVEERGIGFSIADSGIGMRPEDVKLALQPFQQVDNSHTRRYEGTGLGLPLAKALVEQHGGELEIESALGRGTTVTVVLPDHDRSGAQQSTGAQGHLDLQLPGWLGKRSA</sequence>
<dbReference type="SUPFAM" id="SSF47384">
    <property type="entry name" value="Homodimeric domain of signal transducing histidine kinase"/>
    <property type="match status" value="1"/>
</dbReference>
<keyword evidence="12" id="KW-1133">Transmembrane helix</keyword>
<keyword evidence="12" id="KW-0812">Transmembrane</keyword>
<dbReference type="InterPro" id="IPR003594">
    <property type="entry name" value="HATPase_dom"/>
</dbReference>
<feature type="coiled-coil region" evidence="11">
    <location>
        <begin position="164"/>
        <end position="222"/>
    </location>
</feature>
<dbReference type="Proteomes" id="UP000192917">
    <property type="component" value="Unassembled WGS sequence"/>
</dbReference>
<feature type="transmembrane region" description="Helical" evidence="12">
    <location>
        <begin position="17"/>
        <end position="38"/>
    </location>
</feature>
<dbReference type="Pfam" id="PF02518">
    <property type="entry name" value="HATPase_c"/>
    <property type="match status" value="1"/>
</dbReference>
<evidence type="ECO:0000256" key="12">
    <source>
        <dbReference type="SAM" id="Phobius"/>
    </source>
</evidence>
<dbReference type="InterPro" id="IPR003661">
    <property type="entry name" value="HisK_dim/P_dom"/>
</dbReference>
<comment type="catalytic activity">
    <reaction evidence="1">
        <text>ATP + protein L-histidine = ADP + protein N-phospho-L-histidine.</text>
        <dbReference type="EC" id="2.7.13.3"/>
    </reaction>
</comment>
<dbReference type="GO" id="GO:0005524">
    <property type="term" value="F:ATP binding"/>
    <property type="evidence" value="ECO:0007669"/>
    <property type="project" value="UniProtKB-KW"/>
</dbReference>
<evidence type="ECO:0000256" key="5">
    <source>
        <dbReference type="ARBA" id="ARBA00022679"/>
    </source>
</evidence>
<dbReference type="CDD" id="cd00082">
    <property type="entry name" value="HisKA"/>
    <property type="match status" value="1"/>
</dbReference>
<evidence type="ECO:0000313" key="14">
    <source>
        <dbReference type="EMBL" id="SME92914.1"/>
    </source>
</evidence>
<dbReference type="SUPFAM" id="SSF55874">
    <property type="entry name" value="ATPase domain of HSP90 chaperone/DNA topoisomerase II/histidine kinase"/>
    <property type="match status" value="1"/>
</dbReference>
<dbReference type="Pfam" id="PF00512">
    <property type="entry name" value="HisKA"/>
    <property type="match status" value="1"/>
</dbReference>
<name>A0A1Y6B679_9PROT</name>
<dbReference type="PRINTS" id="PR00344">
    <property type="entry name" value="BCTRLSENSOR"/>
</dbReference>
<evidence type="ECO:0000256" key="8">
    <source>
        <dbReference type="ARBA" id="ARBA00022840"/>
    </source>
</evidence>
<dbReference type="Gene3D" id="3.30.565.10">
    <property type="entry name" value="Histidine kinase-like ATPase, C-terminal domain"/>
    <property type="match status" value="1"/>
</dbReference>